<keyword evidence="5" id="KW-0560">Oxidoreductase</keyword>
<comment type="similarity">
    <text evidence="7">Belongs to the chloroperoxidase family.</text>
</comment>
<evidence type="ECO:0000256" key="2">
    <source>
        <dbReference type="ARBA" id="ARBA00022559"/>
    </source>
</evidence>
<dbReference type="InterPro" id="IPR036851">
    <property type="entry name" value="Chloroperoxidase-like_sf"/>
</dbReference>
<sequence length="222" mass="25034">MSHENEYQKPDSSASRSPCPALNALANHGYFPRDGKKLDKATIESGLITVYNLDPSFAEFLTNTALERLGVEDENGKLVLESLEKLATHNVIEHDISLSRLDHSIGDNNNANPELVEQIVQASEDGVNITFDDYAKLRRERYEQCKNNPGLTWGLQQKQTAYGESSLLLNVFGNGHTTKKAEIVTIFQHEKIPETFVKPSSPVTFNQVRWTAFKLLVKNWFK</sequence>
<evidence type="ECO:0000256" key="1">
    <source>
        <dbReference type="ARBA" id="ARBA00001970"/>
    </source>
</evidence>
<accession>A0ABR2W730</accession>
<keyword evidence="6" id="KW-0408">Iron</keyword>
<keyword evidence="4" id="KW-0479">Metal-binding</keyword>
<feature type="domain" description="Heme haloperoxidase family profile" evidence="8">
    <location>
        <begin position="3"/>
        <end position="210"/>
    </location>
</feature>
<keyword evidence="10" id="KW-1185">Reference proteome</keyword>
<keyword evidence="2" id="KW-0575">Peroxidase</keyword>
<comment type="cofactor">
    <cofactor evidence="1">
        <name>heme b</name>
        <dbReference type="ChEBI" id="CHEBI:60344"/>
    </cofactor>
</comment>
<gene>
    <name evidence="9" type="ORF">K7432_002856</name>
</gene>
<dbReference type="Proteomes" id="UP001479436">
    <property type="component" value="Unassembled WGS sequence"/>
</dbReference>
<evidence type="ECO:0000256" key="5">
    <source>
        <dbReference type="ARBA" id="ARBA00023002"/>
    </source>
</evidence>
<dbReference type="InterPro" id="IPR000028">
    <property type="entry name" value="Chloroperoxidase"/>
</dbReference>
<dbReference type="PROSITE" id="PS51405">
    <property type="entry name" value="HEME_HALOPEROXIDASE"/>
    <property type="match status" value="1"/>
</dbReference>
<evidence type="ECO:0000256" key="4">
    <source>
        <dbReference type="ARBA" id="ARBA00022723"/>
    </source>
</evidence>
<evidence type="ECO:0000256" key="6">
    <source>
        <dbReference type="ARBA" id="ARBA00023004"/>
    </source>
</evidence>
<evidence type="ECO:0000259" key="8">
    <source>
        <dbReference type="PROSITE" id="PS51405"/>
    </source>
</evidence>
<organism evidence="9 10">
    <name type="scientific">Basidiobolus ranarum</name>
    <dbReference type="NCBI Taxonomy" id="34480"/>
    <lineage>
        <taxon>Eukaryota</taxon>
        <taxon>Fungi</taxon>
        <taxon>Fungi incertae sedis</taxon>
        <taxon>Zoopagomycota</taxon>
        <taxon>Entomophthoromycotina</taxon>
        <taxon>Basidiobolomycetes</taxon>
        <taxon>Basidiobolales</taxon>
        <taxon>Basidiobolaceae</taxon>
        <taxon>Basidiobolus</taxon>
    </lineage>
</organism>
<proteinExistence type="inferred from homology"/>
<dbReference type="PANTHER" id="PTHR33577:SF9">
    <property type="entry name" value="PEROXIDASE STCC"/>
    <property type="match status" value="1"/>
</dbReference>
<evidence type="ECO:0000256" key="7">
    <source>
        <dbReference type="ARBA" id="ARBA00025795"/>
    </source>
</evidence>
<dbReference type="SUPFAM" id="SSF47571">
    <property type="entry name" value="Cloroperoxidase"/>
    <property type="match status" value="1"/>
</dbReference>
<dbReference type="Pfam" id="PF01328">
    <property type="entry name" value="Peroxidase_2"/>
    <property type="match status" value="1"/>
</dbReference>
<reference evidence="9 10" key="1">
    <citation type="submission" date="2023-04" db="EMBL/GenBank/DDBJ databases">
        <title>Genome of Basidiobolus ranarum AG-B5.</title>
        <authorList>
            <person name="Stajich J.E."/>
            <person name="Carter-House D."/>
            <person name="Gryganskyi A."/>
        </authorList>
    </citation>
    <scope>NUCLEOTIDE SEQUENCE [LARGE SCALE GENOMIC DNA]</scope>
    <source>
        <strain evidence="9 10">AG-B5</strain>
    </source>
</reference>
<evidence type="ECO:0000256" key="3">
    <source>
        <dbReference type="ARBA" id="ARBA00022617"/>
    </source>
</evidence>
<keyword evidence="3" id="KW-0349">Heme</keyword>
<comment type="caution">
    <text evidence="9">The sequence shown here is derived from an EMBL/GenBank/DDBJ whole genome shotgun (WGS) entry which is preliminary data.</text>
</comment>
<evidence type="ECO:0000313" key="10">
    <source>
        <dbReference type="Proteomes" id="UP001479436"/>
    </source>
</evidence>
<dbReference type="Gene3D" id="1.10.489.10">
    <property type="entry name" value="Chloroperoxidase-like"/>
    <property type="match status" value="1"/>
</dbReference>
<evidence type="ECO:0000313" key="9">
    <source>
        <dbReference type="EMBL" id="KAK9722184.1"/>
    </source>
</evidence>
<name>A0ABR2W730_9FUNG</name>
<dbReference type="PANTHER" id="PTHR33577">
    <property type="entry name" value="STERIGMATOCYSTIN BIOSYNTHESIS PEROXIDASE STCC-RELATED"/>
    <property type="match status" value="1"/>
</dbReference>
<protein>
    <recommendedName>
        <fullName evidence="8">Heme haloperoxidase family profile domain-containing protein</fullName>
    </recommendedName>
</protein>
<dbReference type="EMBL" id="JASJQH010006956">
    <property type="protein sequence ID" value="KAK9722184.1"/>
    <property type="molecule type" value="Genomic_DNA"/>
</dbReference>